<gene>
    <name evidence="2" type="ORF">ACFQL7_13345</name>
</gene>
<keyword evidence="3" id="KW-1185">Reference proteome</keyword>
<dbReference type="AlphaFoldDB" id="A0ABD5YNE9"/>
<keyword evidence="1" id="KW-0472">Membrane</keyword>
<dbReference type="EMBL" id="JBHTAX010000001">
    <property type="protein sequence ID" value="MFC7190723.1"/>
    <property type="molecule type" value="Genomic_DNA"/>
</dbReference>
<proteinExistence type="predicted"/>
<keyword evidence="1" id="KW-0812">Transmembrane</keyword>
<organism evidence="2 3">
    <name type="scientific">Halocatena marina</name>
    <dbReference type="NCBI Taxonomy" id="2934937"/>
    <lineage>
        <taxon>Archaea</taxon>
        <taxon>Methanobacteriati</taxon>
        <taxon>Methanobacteriota</taxon>
        <taxon>Stenosarchaea group</taxon>
        <taxon>Halobacteria</taxon>
        <taxon>Halobacteriales</taxon>
        <taxon>Natronomonadaceae</taxon>
        <taxon>Halocatena</taxon>
    </lineage>
</organism>
<keyword evidence="1" id="KW-1133">Transmembrane helix</keyword>
<dbReference type="Proteomes" id="UP001596417">
    <property type="component" value="Unassembled WGS sequence"/>
</dbReference>
<dbReference type="GeneID" id="76200368"/>
<feature type="transmembrane region" description="Helical" evidence="1">
    <location>
        <begin position="58"/>
        <end position="83"/>
    </location>
</feature>
<feature type="transmembrane region" description="Helical" evidence="1">
    <location>
        <begin position="24"/>
        <end position="46"/>
    </location>
</feature>
<evidence type="ECO:0000256" key="1">
    <source>
        <dbReference type="SAM" id="Phobius"/>
    </source>
</evidence>
<reference evidence="2 3" key="1">
    <citation type="journal article" date="2019" name="Int. J. Syst. Evol. Microbiol.">
        <title>The Global Catalogue of Microorganisms (GCM) 10K type strain sequencing project: providing services to taxonomists for standard genome sequencing and annotation.</title>
        <authorList>
            <consortium name="The Broad Institute Genomics Platform"/>
            <consortium name="The Broad Institute Genome Sequencing Center for Infectious Disease"/>
            <person name="Wu L."/>
            <person name="Ma J."/>
        </authorList>
    </citation>
    <scope>NUCLEOTIDE SEQUENCE [LARGE SCALE GENOMIC DNA]</scope>
    <source>
        <strain evidence="2 3">RDMS1</strain>
    </source>
</reference>
<sequence length="84" mass="8633">MVNASKTENTLETDGQSGFRIKRLLTGVVGKTLLLIVGLLVFGTLVDAATPDTAMMSVIVGMSYSLAGVIVLVGAIVAVVLAIK</sequence>
<protein>
    <submittedName>
        <fullName evidence="2">Uncharacterized protein</fullName>
    </submittedName>
</protein>
<evidence type="ECO:0000313" key="2">
    <source>
        <dbReference type="EMBL" id="MFC7190723.1"/>
    </source>
</evidence>
<evidence type="ECO:0000313" key="3">
    <source>
        <dbReference type="Proteomes" id="UP001596417"/>
    </source>
</evidence>
<dbReference type="RefSeq" id="WP_248907982.1">
    <property type="nucleotide sequence ID" value="NZ_CP109979.1"/>
</dbReference>
<name>A0ABD5YNE9_9EURY</name>
<accession>A0ABD5YNE9</accession>
<comment type="caution">
    <text evidence="2">The sequence shown here is derived from an EMBL/GenBank/DDBJ whole genome shotgun (WGS) entry which is preliminary data.</text>
</comment>